<dbReference type="InterPro" id="IPR002876">
    <property type="entry name" value="Transcrip_reg_TACO1-like"/>
</dbReference>
<dbReference type="NCBIfam" id="NF009044">
    <property type="entry name" value="PRK12378.1"/>
    <property type="match status" value="1"/>
</dbReference>
<dbReference type="PANTHER" id="PTHR12532:SF6">
    <property type="entry name" value="TRANSCRIPTIONAL REGULATORY PROTEIN YEBC-RELATED"/>
    <property type="match status" value="1"/>
</dbReference>
<dbReference type="InterPro" id="IPR029072">
    <property type="entry name" value="YebC-like"/>
</dbReference>
<dbReference type="SUPFAM" id="SSF75625">
    <property type="entry name" value="YebC-like"/>
    <property type="match status" value="1"/>
</dbReference>
<dbReference type="NCBIfam" id="TIGR01033">
    <property type="entry name" value="YebC/PmpR family DNA-binding transcriptional regulator"/>
    <property type="match status" value="1"/>
</dbReference>
<accession>A0A410P4D7</accession>
<dbReference type="Proteomes" id="UP000287243">
    <property type="component" value="Chromosome"/>
</dbReference>
<protein>
    <recommendedName>
        <fullName evidence="6">Probable transcriptional regulatory protein BU251_03940</fullName>
    </recommendedName>
</protein>
<evidence type="ECO:0000256" key="3">
    <source>
        <dbReference type="ARBA" id="ARBA00023015"/>
    </source>
</evidence>
<comment type="subcellular location">
    <subcellularLocation>
        <location evidence="6">Cytoplasm</location>
    </subcellularLocation>
</comment>
<name>A0A410P4D7_VELA1</name>
<feature type="domain" description="TACO1/YebC-like second and third" evidence="7">
    <location>
        <begin position="82"/>
        <end position="238"/>
    </location>
</feature>
<dbReference type="InterPro" id="IPR049083">
    <property type="entry name" value="TACO1_YebC_N"/>
</dbReference>
<dbReference type="GO" id="GO:0005829">
    <property type="term" value="C:cytosol"/>
    <property type="evidence" value="ECO:0007669"/>
    <property type="project" value="TreeGrafter"/>
</dbReference>
<dbReference type="InterPro" id="IPR026564">
    <property type="entry name" value="Transcrip_reg_TACO1-like_dom3"/>
</dbReference>
<dbReference type="AlphaFoldDB" id="A0A410P4D7"/>
<dbReference type="Gene3D" id="3.30.70.980">
    <property type="match status" value="2"/>
</dbReference>
<keyword evidence="2 6" id="KW-0963">Cytoplasm</keyword>
<evidence type="ECO:0000256" key="2">
    <source>
        <dbReference type="ARBA" id="ARBA00022490"/>
    </source>
</evidence>
<evidence type="ECO:0000259" key="8">
    <source>
        <dbReference type="Pfam" id="PF20772"/>
    </source>
</evidence>
<comment type="similarity">
    <text evidence="1 6">Belongs to the TACO1 family.</text>
</comment>
<dbReference type="Gene3D" id="1.10.10.200">
    <property type="match status" value="1"/>
</dbReference>
<evidence type="ECO:0000256" key="6">
    <source>
        <dbReference type="HAMAP-Rule" id="MF_00693"/>
    </source>
</evidence>
<dbReference type="FunFam" id="1.10.10.200:FF:000002">
    <property type="entry name" value="Probable transcriptional regulatory protein CLM62_37755"/>
    <property type="match status" value="1"/>
</dbReference>
<feature type="domain" description="TACO1/YebC-like N-terminal" evidence="8">
    <location>
        <begin position="5"/>
        <end position="76"/>
    </location>
</feature>
<dbReference type="FunFam" id="3.30.70.980:FF:000002">
    <property type="entry name" value="Probable transcriptional regulatory protein YebC"/>
    <property type="match status" value="1"/>
</dbReference>
<sequence>MSGHSKWASIKHKKAAIDAKRGQLFTKLIKELTAAARSGGGNMETNIRLRTAVAKAKEGNMPWDNIEKAIMRGTGELPGVTYEEVTYEGYGPAGIAIMIDVVTDNKNRTTAELRNMMSKKGGNMAQAGAVSFLFQKKGFLTVDKKAIGEDKLMDIVLNAGAEDMKSEADVYEITTQPHDLESVKNALTAVKIPFENAEITMIPTSTIKIAEKNTANTILSLMDSLEEHEDVQHVYANFDIPDELIESTGE</sequence>
<dbReference type="Pfam" id="PF01709">
    <property type="entry name" value="Transcrip_reg"/>
    <property type="match status" value="1"/>
</dbReference>
<dbReference type="InterPro" id="IPR048300">
    <property type="entry name" value="TACO1_YebC-like_2nd/3rd_dom"/>
</dbReference>
<keyword evidence="10" id="KW-1185">Reference proteome</keyword>
<dbReference type="Pfam" id="PF20772">
    <property type="entry name" value="TACO1_YebC_N"/>
    <property type="match status" value="1"/>
</dbReference>
<keyword evidence="5 6" id="KW-0804">Transcription</keyword>
<evidence type="ECO:0000313" key="9">
    <source>
        <dbReference type="EMBL" id="QAT16941.1"/>
    </source>
</evidence>
<dbReference type="GO" id="GO:0006355">
    <property type="term" value="P:regulation of DNA-templated transcription"/>
    <property type="evidence" value="ECO:0007669"/>
    <property type="project" value="UniProtKB-UniRule"/>
</dbReference>
<evidence type="ECO:0000313" key="10">
    <source>
        <dbReference type="Proteomes" id="UP000287243"/>
    </source>
</evidence>
<gene>
    <name evidence="9" type="ORF">BU251_03940</name>
</gene>
<proteinExistence type="inferred from homology"/>
<evidence type="ECO:0000256" key="1">
    <source>
        <dbReference type="ARBA" id="ARBA00008724"/>
    </source>
</evidence>
<dbReference type="OrthoDB" id="9781053at2"/>
<reference evidence="9 10" key="1">
    <citation type="submission" date="2017-01" db="EMBL/GenBank/DDBJ databases">
        <title>First insights into the biology of 'candidatus Vampirococcus archaeovorus'.</title>
        <authorList>
            <person name="Kizina J."/>
            <person name="Jordan S."/>
            <person name="Stueber K."/>
            <person name="Reinhardt R."/>
            <person name="Harder J."/>
        </authorList>
    </citation>
    <scope>NUCLEOTIDE SEQUENCE [LARGE SCALE GENOMIC DNA]</scope>
    <source>
        <strain evidence="9 10">LiM</strain>
    </source>
</reference>
<dbReference type="KEGG" id="vai:BU251_03940"/>
<dbReference type="PANTHER" id="PTHR12532">
    <property type="entry name" value="TRANSLATIONAL ACTIVATOR OF CYTOCHROME C OXIDASE 1"/>
    <property type="match status" value="1"/>
</dbReference>
<keyword evidence="4 6" id="KW-0238">DNA-binding</keyword>
<dbReference type="EMBL" id="CP019384">
    <property type="protein sequence ID" value="QAT16941.1"/>
    <property type="molecule type" value="Genomic_DNA"/>
</dbReference>
<dbReference type="RefSeq" id="WP_128699583.1">
    <property type="nucleotide sequence ID" value="NZ_CP019384.1"/>
</dbReference>
<evidence type="ECO:0000256" key="5">
    <source>
        <dbReference type="ARBA" id="ARBA00023163"/>
    </source>
</evidence>
<dbReference type="GO" id="GO:0003677">
    <property type="term" value="F:DNA binding"/>
    <property type="evidence" value="ECO:0007669"/>
    <property type="project" value="UniProtKB-UniRule"/>
</dbReference>
<evidence type="ECO:0000259" key="7">
    <source>
        <dbReference type="Pfam" id="PF01709"/>
    </source>
</evidence>
<dbReference type="NCBIfam" id="NF001030">
    <property type="entry name" value="PRK00110.1"/>
    <property type="match status" value="1"/>
</dbReference>
<organism evidence="9 10">
    <name type="scientific">Velamenicoccus archaeovorus</name>
    <dbReference type="NCBI Taxonomy" id="1930593"/>
    <lineage>
        <taxon>Bacteria</taxon>
        <taxon>Pseudomonadati</taxon>
        <taxon>Candidatus Omnitrophota</taxon>
        <taxon>Candidatus Velamenicoccus</taxon>
    </lineage>
</organism>
<dbReference type="InterPro" id="IPR017856">
    <property type="entry name" value="Integrase-like_N"/>
</dbReference>
<keyword evidence="3 6" id="KW-0805">Transcription regulation</keyword>
<dbReference type="HAMAP" id="MF_00693">
    <property type="entry name" value="Transcrip_reg_TACO1"/>
    <property type="match status" value="1"/>
</dbReference>
<evidence type="ECO:0000256" key="4">
    <source>
        <dbReference type="ARBA" id="ARBA00023125"/>
    </source>
</evidence>